<comment type="caution">
    <text evidence="1">The sequence shown here is derived from an EMBL/GenBank/DDBJ whole genome shotgun (WGS) entry which is preliminary data.</text>
</comment>
<keyword evidence="2" id="KW-1185">Reference proteome</keyword>
<dbReference type="EMBL" id="MU853360">
    <property type="protein sequence ID" value="KAK4108845.1"/>
    <property type="molecule type" value="Genomic_DNA"/>
</dbReference>
<dbReference type="GeneID" id="89942776"/>
<organism evidence="1 2">
    <name type="scientific">Canariomyces notabilis</name>
    <dbReference type="NCBI Taxonomy" id="2074819"/>
    <lineage>
        <taxon>Eukaryota</taxon>
        <taxon>Fungi</taxon>
        <taxon>Dikarya</taxon>
        <taxon>Ascomycota</taxon>
        <taxon>Pezizomycotina</taxon>
        <taxon>Sordariomycetes</taxon>
        <taxon>Sordariomycetidae</taxon>
        <taxon>Sordariales</taxon>
        <taxon>Chaetomiaceae</taxon>
        <taxon>Canariomyces</taxon>
    </lineage>
</organism>
<evidence type="ECO:0000313" key="1">
    <source>
        <dbReference type="EMBL" id="KAK4108845.1"/>
    </source>
</evidence>
<dbReference type="Proteomes" id="UP001302812">
    <property type="component" value="Unassembled WGS sequence"/>
</dbReference>
<gene>
    <name evidence="1" type="ORF">N656DRAFT_832076</name>
</gene>
<protein>
    <submittedName>
        <fullName evidence="1">Uncharacterized protein</fullName>
    </submittedName>
</protein>
<accession>A0AAN6QIH9</accession>
<reference evidence="1" key="2">
    <citation type="submission" date="2023-05" db="EMBL/GenBank/DDBJ databases">
        <authorList>
            <consortium name="Lawrence Berkeley National Laboratory"/>
            <person name="Steindorff A."/>
            <person name="Hensen N."/>
            <person name="Bonometti L."/>
            <person name="Westerberg I."/>
            <person name="Brannstrom I.O."/>
            <person name="Guillou S."/>
            <person name="Cros-Aarteil S."/>
            <person name="Calhoun S."/>
            <person name="Haridas S."/>
            <person name="Kuo A."/>
            <person name="Mondo S."/>
            <person name="Pangilinan J."/>
            <person name="Riley R."/>
            <person name="Labutti K."/>
            <person name="Andreopoulos B."/>
            <person name="Lipzen A."/>
            <person name="Chen C."/>
            <person name="Yanf M."/>
            <person name="Daum C."/>
            <person name="Ng V."/>
            <person name="Clum A."/>
            <person name="Ohm R."/>
            <person name="Martin F."/>
            <person name="Silar P."/>
            <person name="Natvig D."/>
            <person name="Lalanne C."/>
            <person name="Gautier V."/>
            <person name="Ament-Velasquez S.L."/>
            <person name="Kruys A."/>
            <person name="Hutchinson M.I."/>
            <person name="Powell A.J."/>
            <person name="Barry K."/>
            <person name="Miller A.N."/>
            <person name="Grigoriev I.V."/>
            <person name="Debuchy R."/>
            <person name="Gladieux P."/>
            <person name="Thoren M.H."/>
            <person name="Johannesson H."/>
        </authorList>
    </citation>
    <scope>NUCLEOTIDE SEQUENCE</scope>
    <source>
        <strain evidence="1">CBS 508.74</strain>
    </source>
</reference>
<dbReference type="AlphaFoldDB" id="A0AAN6QIH9"/>
<sequence>MVTMPHSRPRHQPHPQIFYTLSTTPDRDALSIRLDHFLPDGSHHDSQVHTISMRPQTSTAVIELSANGVSAGQRIRLHPDSVVCVDFLPKVFGSVVVMYAMTADRVAVFMQPFMAGIGVEERPVAVFDEKGGGFEVLGKWEMVPVKLEAEERDWEGDVRMDGAHDALLDGLYGEQIDASFFQSLSLNVNCLLFLLILRDIINRYSTRFRGSR</sequence>
<reference evidence="1" key="1">
    <citation type="journal article" date="2023" name="Mol. Phylogenet. Evol.">
        <title>Genome-scale phylogeny and comparative genomics of the fungal order Sordariales.</title>
        <authorList>
            <person name="Hensen N."/>
            <person name="Bonometti L."/>
            <person name="Westerberg I."/>
            <person name="Brannstrom I.O."/>
            <person name="Guillou S."/>
            <person name="Cros-Aarteil S."/>
            <person name="Calhoun S."/>
            <person name="Haridas S."/>
            <person name="Kuo A."/>
            <person name="Mondo S."/>
            <person name="Pangilinan J."/>
            <person name="Riley R."/>
            <person name="LaButti K."/>
            <person name="Andreopoulos B."/>
            <person name="Lipzen A."/>
            <person name="Chen C."/>
            <person name="Yan M."/>
            <person name="Daum C."/>
            <person name="Ng V."/>
            <person name="Clum A."/>
            <person name="Steindorff A."/>
            <person name="Ohm R.A."/>
            <person name="Martin F."/>
            <person name="Silar P."/>
            <person name="Natvig D.O."/>
            <person name="Lalanne C."/>
            <person name="Gautier V."/>
            <person name="Ament-Velasquez S.L."/>
            <person name="Kruys A."/>
            <person name="Hutchinson M.I."/>
            <person name="Powell A.J."/>
            <person name="Barry K."/>
            <person name="Miller A.N."/>
            <person name="Grigoriev I.V."/>
            <person name="Debuchy R."/>
            <person name="Gladieux P."/>
            <person name="Hiltunen Thoren M."/>
            <person name="Johannesson H."/>
        </authorList>
    </citation>
    <scope>NUCLEOTIDE SEQUENCE</scope>
    <source>
        <strain evidence="1">CBS 508.74</strain>
    </source>
</reference>
<evidence type="ECO:0000313" key="2">
    <source>
        <dbReference type="Proteomes" id="UP001302812"/>
    </source>
</evidence>
<dbReference type="RefSeq" id="XP_064666415.1">
    <property type="nucleotide sequence ID" value="XM_064818650.1"/>
</dbReference>
<proteinExistence type="predicted"/>
<name>A0AAN6QIH9_9PEZI</name>